<evidence type="ECO:0000313" key="2">
    <source>
        <dbReference type="EMBL" id="RCL40844.1"/>
    </source>
</evidence>
<dbReference type="AlphaFoldDB" id="A0A368BVE4"/>
<keyword evidence="1" id="KW-1133">Transmembrane helix</keyword>
<comment type="caution">
    <text evidence="2">The sequence shown here is derived from an EMBL/GenBank/DDBJ whole genome shotgun (WGS) entry which is preliminary data.</text>
</comment>
<reference evidence="2 3" key="1">
    <citation type="journal article" date="2018" name="Microbiome">
        <title>Fine metagenomic profile of the Mediterranean stratified and mixed water columns revealed by assembly and recruitment.</title>
        <authorList>
            <person name="Haro-Moreno J.M."/>
            <person name="Lopez-Perez M."/>
            <person name="De La Torre J.R."/>
            <person name="Picazo A."/>
            <person name="Camacho A."/>
            <person name="Rodriguez-Valera F."/>
        </authorList>
    </citation>
    <scope>NUCLEOTIDE SEQUENCE [LARGE SCALE GENOMIC DNA]</scope>
    <source>
        <strain evidence="2">MED-G82</strain>
    </source>
</reference>
<proteinExistence type="predicted"/>
<evidence type="ECO:0000313" key="3">
    <source>
        <dbReference type="Proteomes" id="UP000253307"/>
    </source>
</evidence>
<dbReference type="EMBL" id="QOPE01000020">
    <property type="protein sequence ID" value="RCL40844.1"/>
    <property type="molecule type" value="Genomic_DNA"/>
</dbReference>
<protein>
    <submittedName>
        <fullName evidence="2">Uncharacterized protein</fullName>
    </submittedName>
</protein>
<keyword evidence="1" id="KW-0812">Transmembrane</keyword>
<name>A0A368BVE4_9GAMM</name>
<organism evidence="2 3">
    <name type="scientific">SAR86 cluster bacterium</name>
    <dbReference type="NCBI Taxonomy" id="2030880"/>
    <lineage>
        <taxon>Bacteria</taxon>
        <taxon>Pseudomonadati</taxon>
        <taxon>Pseudomonadota</taxon>
        <taxon>Gammaproteobacteria</taxon>
        <taxon>SAR86 cluster</taxon>
    </lineage>
</organism>
<keyword evidence="1" id="KW-0472">Membrane</keyword>
<feature type="transmembrane region" description="Helical" evidence="1">
    <location>
        <begin position="139"/>
        <end position="156"/>
    </location>
</feature>
<dbReference type="Proteomes" id="UP000253307">
    <property type="component" value="Unassembled WGS sequence"/>
</dbReference>
<gene>
    <name evidence="2" type="ORF">DBW96_02995</name>
</gene>
<feature type="transmembrane region" description="Helical" evidence="1">
    <location>
        <begin position="23"/>
        <end position="45"/>
    </location>
</feature>
<evidence type="ECO:0000256" key="1">
    <source>
        <dbReference type="SAM" id="Phobius"/>
    </source>
</evidence>
<sequence>MANLAFKNILPKIADNNFQGHRFALWGFILFTLLMSWRAIIHMLFEQYGFHQIANFQVISGDPDPMLIIYRFFSLWGFAQLIFCIVCWIVIFRYRALIPLMYLLWIFEWAFRTFGYPLIREEIAVQGLYTYGMNPGSVGAPYISIILLVLFGLSIFKNNI</sequence>
<feature type="transmembrane region" description="Helical" evidence="1">
    <location>
        <begin position="68"/>
        <end position="92"/>
    </location>
</feature>
<feature type="transmembrane region" description="Helical" evidence="1">
    <location>
        <begin position="99"/>
        <end position="119"/>
    </location>
</feature>
<accession>A0A368BVE4</accession>